<dbReference type="InterPro" id="IPR045584">
    <property type="entry name" value="Pilin-like"/>
</dbReference>
<gene>
    <name evidence="2" type="ORF">J4E96_11415</name>
</gene>
<accession>A0A8A4ZAV2</accession>
<reference evidence="2" key="1">
    <citation type="submission" date="2021-03" db="EMBL/GenBank/DDBJ databases">
        <title>Pengzhenrongella sicca gen. nov., sp. nov., a new member of suborder Micrococcineae isolated from High-Arctic tundra soil.</title>
        <authorList>
            <person name="Peng F."/>
        </authorList>
    </citation>
    <scope>NUCLEOTIDE SEQUENCE</scope>
    <source>
        <strain evidence="2">LRZ-2</strain>
    </source>
</reference>
<protein>
    <submittedName>
        <fullName evidence="2">Type II secretion system protein</fullName>
    </submittedName>
</protein>
<dbReference type="PROSITE" id="PS00409">
    <property type="entry name" value="PROKAR_NTER_METHYL"/>
    <property type="match status" value="1"/>
</dbReference>
<name>A0A8A4ZAV2_9MICO</name>
<dbReference type="RefSeq" id="WP_227422242.1">
    <property type="nucleotide sequence ID" value="NZ_CP071868.1"/>
</dbReference>
<keyword evidence="1" id="KW-0472">Membrane</keyword>
<keyword evidence="3" id="KW-1185">Reference proteome</keyword>
<dbReference type="KEGG" id="psic:J4E96_11415"/>
<dbReference type="Gene3D" id="3.30.700.10">
    <property type="entry name" value="Glycoprotein, Type 4 Pilin"/>
    <property type="match status" value="1"/>
</dbReference>
<evidence type="ECO:0000313" key="3">
    <source>
        <dbReference type="Proteomes" id="UP000663937"/>
    </source>
</evidence>
<organism evidence="2 3">
    <name type="scientific">Pengzhenrongella sicca</name>
    <dbReference type="NCBI Taxonomy" id="2819238"/>
    <lineage>
        <taxon>Bacteria</taxon>
        <taxon>Bacillati</taxon>
        <taxon>Actinomycetota</taxon>
        <taxon>Actinomycetes</taxon>
        <taxon>Micrococcales</taxon>
        <taxon>Pengzhenrongella</taxon>
    </lineage>
</organism>
<proteinExistence type="predicted"/>
<dbReference type="Proteomes" id="UP000663937">
    <property type="component" value="Chromosome"/>
</dbReference>
<dbReference type="SUPFAM" id="SSF54523">
    <property type="entry name" value="Pili subunits"/>
    <property type="match status" value="1"/>
</dbReference>
<dbReference type="NCBIfam" id="TIGR02532">
    <property type="entry name" value="IV_pilin_GFxxxE"/>
    <property type="match status" value="1"/>
</dbReference>
<dbReference type="EMBL" id="CP071868">
    <property type="protein sequence ID" value="QTE28013.1"/>
    <property type="molecule type" value="Genomic_DNA"/>
</dbReference>
<dbReference type="InterPro" id="IPR012902">
    <property type="entry name" value="N_methyl_site"/>
</dbReference>
<feature type="transmembrane region" description="Helical" evidence="1">
    <location>
        <begin position="16"/>
        <end position="38"/>
    </location>
</feature>
<sequence>MGVRRAHDGGFTLVEVMVSLLILAIVAAGLGTLTISVARAQANARKQAVAAELASQRSDLLRGSLAVVKANTGAGAATLAATGACVPAVGLFQTVKCTRGSGTYLVSAVRGSVDGFGVYPVTVTVTWTAQAAARSIVTQTRIWAP</sequence>
<keyword evidence="1" id="KW-0812">Transmembrane</keyword>
<evidence type="ECO:0000256" key="1">
    <source>
        <dbReference type="SAM" id="Phobius"/>
    </source>
</evidence>
<dbReference type="AlphaFoldDB" id="A0A8A4ZAV2"/>
<evidence type="ECO:0000313" key="2">
    <source>
        <dbReference type="EMBL" id="QTE28013.1"/>
    </source>
</evidence>
<keyword evidence="1" id="KW-1133">Transmembrane helix</keyword>
<dbReference type="Pfam" id="PF07963">
    <property type="entry name" value="N_methyl"/>
    <property type="match status" value="1"/>
</dbReference>